<dbReference type="RefSeq" id="XP_006821190.1">
    <property type="nucleotide sequence ID" value="XM_006821127.1"/>
</dbReference>
<feature type="non-terminal residue" evidence="7">
    <location>
        <position position="474"/>
    </location>
</feature>
<keyword evidence="6" id="KW-1185">Reference proteome</keyword>
<dbReference type="PROSITE" id="PS00086">
    <property type="entry name" value="CYTOCHROME_P450"/>
    <property type="match status" value="1"/>
</dbReference>
<dbReference type="InterPro" id="IPR036396">
    <property type="entry name" value="Cyt_P450_sf"/>
</dbReference>
<comment type="similarity">
    <text evidence="1 4">Belongs to the cytochrome P450 family.</text>
</comment>
<name>A0ABM0MME9_SACKO</name>
<keyword evidence="4" id="KW-0560">Oxidoreductase</keyword>
<dbReference type="Pfam" id="PF00067">
    <property type="entry name" value="p450"/>
    <property type="match status" value="1"/>
</dbReference>
<dbReference type="Proteomes" id="UP000694865">
    <property type="component" value="Unplaced"/>
</dbReference>
<organism evidence="6 7">
    <name type="scientific">Saccoglossus kowalevskii</name>
    <name type="common">Acorn worm</name>
    <dbReference type="NCBI Taxonomy" id="10224"/>
    <lineage>
        <taxon>Eukaryota</taxon>
        <taxon>Metazoa</taxon>
        <taxon>Hemichordata</taxon>
        <taxon>Enteropneusta</taxon>
        <taxon>Harrimaniidae</taxon>
        <taxon>Saccoglossus</taxon>
    </lineage>
</organism>
<accession>A0ABM0MME9</accession>
<evidence type="ECO:0000256" key="3">
    <source>
        <dbReference type="ARBA" id="ARBA00023004"/>
    </source>
</evidence>
<dbReference type="PRINTS" id="PR00463">
    <property type="entry name" value="EP450I"/>
</dbReference>
<keyword evidence="5" id="KW-1133">Transmembrane helix</keyword>
<evidence type="ECO:0000313" key="6">
    <source>
        <dbReference type="Proteomes" id="UP000694865"/>
    </source>
</evidence>
<reference evidence="7" key="1">
    <citation type="submission" date="2025-08" db="UniProtKB">
        <authorList>
            <consortium name="RefSeq"/>
        </authorList>
    </citation>
    <scope>IDENTIFICATION</scope>
    <source>
        <tissue evidence="7">Testes</tissue>
    </source>
</reference>
<feature type="transmembrane region" description="Helical" evidence="5">
    <location>
        <begin position="6"/>
        <end position="27"/>
    </location>
</feature>
<sequence>MLVELFGSLEVHTVLIFLFIFLTWLYIQRRQNDASARYPPGPWGLPVLGHLIQMGERPHLKFMHWAKQYGDVFSIRMGSHLVVVLNGHDVVKEALMKKATQFSGRPDWLNRRSLGDRGIVNTAGRVWKEQRKFAVRTLHGFGMGKEALEEVMLKEVEYVVEAFNETEGESFDPSQALQKAISNVISTVVFGERFDFDDKFFCKLLKDMDEMFENTLGALAIDLFPRLVYIADYLDPATPKFRAVVKALEGKINDRKQSRKSVTLDDEEQPTNLIDAYLRNVDKHAGEESSTFKDDYHLSEIVMELFFGGTDTTLTSLQWAFMFMLENPDVQKKVQEEIDNVVGKERQPRWEDKPHMPFTDATILEFQRINPVLPLAVPHATTNDIEFRGYHIPKGTMVFVNLFSVSRDERCWENPDKFDPNHFLNEEGEVVKGDTSLPFSAGSRECVGAQLAKPELFIFFTRLLQKFTFVYADE</sequence>
<proteinExistence type="inferred from homology"/>
<keyword evidence="5" id="KW-0472">Membrane</keyword>
<keyword evidence="4" id="KW-0503">Monooxygenase</keyword>
<keyword evidence="2 4" id="KW-0479">Metal-binding</keyword>
<dbReference type="GeneID" id="100376075"/>
<dbReference type="Gene3D" id="1.10.630.10">
    <property type="entry name" value="Cytochrome P450"/>
    <property type="match status" value="1"/>
</dbReference>
<evidence type="ECO:0000256" key="1">
    <source>
        <dbReference type="ARBA" id="ARBA00010617"/>
    </source>
</evidence>
<dbReference type="SUPFAM" id="SSF48264">
    <property type="entry name" value="Cytochrome P450"/>
    <property type="match status" value="1"/>
</dbReference>
<dbReference type="PANTHER" id="PTHR24300">
    <property type="entry name" value="CYTOCHROME P450 508A4-RELATED"/>
    <property type="match status" value="1"/>
</dbReference>
<protein>
    <submittedName>
        <fullName evidence="7">Cytochrome P450 2J6-like</fullName>
    </submittedName>
</protein>
<dbReference type="PRINTS" id="PR00385">
    <property type="entry name" value="P450"/>
</dbReference>
<evidence type="ECO:0000256" key="4">
    <source>
        <dbReference type="RuleBase" id="RU000461"/>
    </source>
</evidence>
<evidence type="ECO:0000313" key="7">
    <source>
        <dbReference type="RefSeq" id="XP_006821190.1"/>
    </source>
</evidence>
<dbReference type="InterPro" id="IPR050182">
    <property type="entry name" value="Cytochrome_P450_fam2"/>
</dbReference>
<evidence type="ECO:0000256" key="5">
    <source>
        <dbReference type="SAM" id="Phobius"/>
    </source>
</evidence>
<keyword evidence="5" id="KW-0812">Transmembrane</keyword>
<gene>
    <name evidence="7" type="primary">LOC100376075</name>
</gene>
<dbReference type="InterPro" id="IPR001128">
    <property type="entry name" value="Cyt_P450"/>
</dbReference>
<keyword evidence="3 4" id="KW-0408">Iron</keyword>
<dbReference type="InterPro" id="IPR017972">
    <property type="entry name" value="Cyt_P450_CS"/>
</dbReference>
<dbReference type="InterPro" id="IPR002401">
    <property type="entry name" value="Cyt_P450_E_grp-I"/>
</dbReference>
<keyword evidence="4" id="KW-0349">Heme</keyword>
<evidence type="ECO:0000256" key="2">
    <source>
        <dbReference type="ARBA" id="ARBA00022723"/>
    </source>
</evidence>